<comment type="similarity">
    <text evidence="1 8 9">Belongs to the universal ribosomal protein uL24 family.</text>
</comment>
<comment type="function">
    <text evidence="7 8">One of the proteins that surrounds the polypeptide exit tunnel on the outside of the subunit.</text>
</comment>
<dbReference type="InterPro" id="IPR041988">
    <property type="entry name" value="Ribosomal_uL24_KOW"/>
</dbReference>
<evidence type="ECO:0000256" key="4">
    <source>
        <dbReference type="ARBA" id="ARBA00022980"/>
    </source>
</evidence>
<dbReference type="FunFam" id="2.30.30.30:FF:000004">
    <property type="entry name" value="50S ribosomal protein L24"/>
    <property type="match status" value="1"/>
</dbReference>
<dbReference type="GO" id="GO:0003735">
    <property type="term" value="F:structural constituent of ribosome"/>
    <property type="evidence" value="ECO:0007669"/>
    <property type="project" value="InterPro"/>
</dbReference>
<dbReference type="GO" id="GO:0005840">
    <property type="term" value="C:ribosome"/>
    <property type="evidence" value="ECO:0007669"/>
    <property type="project" value="UniProtKB-KW"/>
</dbReference>
<evidence type="ECO:0000256" key="1">
    <source>
        <dbReference type="ARBA" id="ARBA00010618"/>
    </source>
</evidence>
<reference evidence="11 12" key="1">
    <citation type="submission" date="2008-10" db="EMBL/GenBank/DDBJ databases">
        <title>Draft genome sequence of Desulvovibrio piger (ATCC 29098).</title>
        <authorList>
            <person name="Sudarsanam P."/>
            <person name="Ley R."/>
            <person name="Guruge J."/>
            <person name="Turnbaugh P.J."/>
            <person name="Mahowald M."/>
            <person name="Liep D."/>
            <person name="Gordon J."/>
        </authorList>
    </citation>
    <scope>NUCLEOTIDE SEQUENCE [LARGE SCALE GENOMIC DNA]</scope>
    <source>
        <strain evidence="11 12">ATCC 29098</strain>
    </source>
</reference>
<evidence type="ECO:0000256" key="2">
    <source>
        <dbReference type="ARBA" id="ARBA00022730"/>
    </source>
</evidence>
<dbReference type="InterPro" id="IPR005824">
    <property type="entry name" value="KOW"/>
</dbReference>
<dbReference type="InterPro" id="IPR008991">
    <property type="entry name" value="Translation_prot_SH3-like_sf"/>
</dbReference>
<dbReference type="AlphaFoldDB" id="B6WX31"/>
<dbReference type="PROSITE" id="PS01108">
    <property type="entry name" value="RIBOSOMAL_L24"/>
    <property type="match status" value="1"/>
</dbReference>
<feature type="domain" description="KOW" evidence="10">
    <location>
        <begin position="7"/>
        <end position="34"/>
    </location>
</feature>
<evidence type="ECO:0000256" key="9">
    <source>
        <dbReference type="RuleBase" id="RU003477"/>
    </source>
</evidence>
<sequence>MTMKTYRIRKDDKVMVITGKDAGKIGKVLKVLPKKDRVLVEKVNVAKRHMRPNPYAQQPGGIVEKEMPIHVSNVMVVCSACAKPTKVGYKYIESEGKQKKVRFCKKCNEVME</sequence>
<dbReference type="STRING" id="901.DESPIGER_2553"/>
<dbReference type="Proteomes" id="UP000003676">
    <property type="component" value="Unassembled WGS sequence"/>
</dbReference>
<comment type="function">
    <text evidence="8">One of two assembly initiator proteins, it binds directly to the 5'-end of the 23S rRNA, where it nucleates assembly of the 50S subunit.</text>
</comment>
<proteinExistence type="inferred from homology"/>
<accession>B6WX31</accession>
<dbReference type="EMBL" id="ABXU01000076">
    <property type="protein sequence ID" value="EEB32476.1"/>
    <property type="molecule type" value="Genomic_DNA"/>
</dbReference>
<reference evidence="11 12" key="2">
    <citation type="submission" date="2008-10" db="EMBL/GenBank/DDBJ databases">
        <authorList>
            <person name="Fulton L."/>
            <person name="Clifton S."/>
            <person name="Fulton B."/>
            <person name="Xu J."/>
            <person name="Minx P."/>
            <person name="Pepin K.H."/>
            <person name="Johnson M."/>
            <person name="Bhonagiri V."/>
            <person name="Nash W.E."/>
            <person name="Mardis E.R."/>
            <person name="Wilson R.K."/>
        </authorList>
    </citation>
    <scope>NUCLEOTIDE SEQUENCE [LARGE SCALE GENOMIC DNA]</scope>
    <source>
        <strain evidence="11 12">ATCC 29098</strain>
    </source>
</reference>
<dbReference type="Pfam" id="PF00467">
    <property type="entry name" value="KOW"/>
    <property type="match status" value="1"/>
</dbReference>
<evidence type="ECO:0000256" key="3">
    <source>
        <dbReference type="ARBA" id="ARBA00022884"/>
    </source>
</evidence>
<evidence type="ECO:0000256" key="8">
    <source>
        <dbReference type="HAMAP-Rule" id="MF_01326"/>
    </source>
</evidence>
<comment type="caution">
    <text evidence="11">The sequence shown here is derived from an EMBL/GenBank/DDBJ whole genome shotgun (WGS) entry which is preliminary data.</text>
</comment>
<dbReference type="InterPro" id="IPR005825">
    <property type="entry name" value="Ribosomal_uL24_CS"/>
</dbReference>
<dbReference type="eggNOG" id="COG0198">
    <property type="taxonomic scope" value="Bacteria"/>
</dbReference>
<dbReference type="InterPro" id="IPR057264">
    <property type="entry name" value="Ribosomal_uL24_C"/>
</dbReference>
<dbReference type="Gene3D" id="2.30.30.30">
    <property type="match status" value="1"/>
</dbReference>
<dbReference type="PANTHER" id="PTHR12903">
    <property type="entry name" value="MITOCHONDRIAL RIBOSOMAL PROTEIN L24"/>
    <property type="match status" value="1"/>
</dbReference>
<dbReference type="GO" id="GO:0006412">
    <property type="term" value="P:translation"/>
    <property type="evidence" value="ECO:0007669"/>
    <property type="project" value="UniProtKB-UniRule"/>
</dbReference>
<dbReference type="GO" id="GO:0019843">
    <property type="term" value="F:rRNA binding"/>
    <property type="evidence" value="ECO:0007669"/>
    <property type="project" value="UniProtKB-UniRule"/>
</dbReference>
<keyword evidence="3 8" id="KW-0694">RNA-binding</keyword>
<dbReference type="SUPFAM" id="SSF50104">
    <property type="entry name" value="Translation proteins SH3-like domain"/>
    <property type="match status" value="1"/>
</dbReference>
<dbReference type="SMART" id="SM00739">
    <property type="entry name" value="KOW"/>
    <property type="match status" value="1"/>
</dbReference>
<evidence type="ECO:0000259" key="10">
    <source>
        <dbReference type="SMART" id="SM00739"/>
    </source>
</evidence>
<dbReference type="InterPro" id="IPR003256">
    <property type="entry name" value="Ribosomal_uL24"/>
</dbReference>
<comment type="subunit">
    <text evidence="8">Part of the 50S ribosomal subunit.</text>
</comment>
<protein>
    <recommendedName>
        <fullName evidence="6 8">Large ribosomal subunit protein uL24</fullName>
    </recommendedName>
</protein>
<keyword evidence="5 8" id="KW-0687">Ribonucleoprotein</keyword>
<evidence type="ECO:0000256" key="5">
    <source>
        <dbReference type="ARBA" id="ARBA00023274"/>
    </source>
</evidence>
<name>B6WX31_9BACT</name>
<dbReference type="Pfam" id="PF17136">
    <property type="entry name" value="ribosomal_L24"/>
    <property type="match status" value="1"/>
</dbReference>
<keyword evidence="4 8" id="KW-0689">Ribosomal protein</keyword>
<dbReference type="NCBIfam" id="TIGR01079">
    <property type="entry name" value="rplX_bact"/>
    <property type="match status" value="1"/>
</dbReference>
<evidence type="ECO:0000313" key="11">
    <source>
        <dbReference type="EMBL" id="EEB32476.1"/>
    </source>
</evidence>
<gene>
    <name evidence="8 11" type="primary">rplX</name>
    <name evidence="11" type="ORF">DESPIG_02656</name>
</gene>
<dbReference type="HAMAP" id="MF_01326_B">
    <property type="entry name" value="Ribosomal_uL24_B"/>
    <property type="match status" value="1"/>
</dbReference>
<evidence type="ECO:0000256" key="7">
    <source>
        <dbReference type="ARBA" id="ARBA00058688"/>
    </source>
</evidence>
<keyword evidence="2 8" id="KW-0699">rRNA-binding</keyword>
<dbReference type="InterPro" id="IPR014722">
    <property type="entry name" value="Rib_uL2_dom2"/>
</dbReference>
<dbReference type="GO" id="GO:1990904">
    <property type="term" value="C:ribonucleoprotein complex"/>
    <property type="evidence" value="ECO:0007669"/>
    <property type="project" value="UniProtKB-KW"/>
</dbReference>
<dbReference type="CDD" id="cd06089">
    <property type="entry name" value="KOW_RPL26"/>
    <property type="match status" value="1"/>
</dbReference>
<evidence type="ECO:0000256" key="6">
    <source>
        <dbReference type="ARBA" id="ARBA00035206"/>
    </source>
</evidence>
<dbReference type="HOGENOM" id="CLU_093315_2_3_7"/>
<organism evidence="11 12">
    <name type="scientific">Desulfovibrio piger ATCC 29098</name>
    <dbReference type="NCBI Taxonomy" id="411464"/>
    <lineage>
        <taxon>Bacteria</taxon>
        <taxon>Pseudomonadati</taxon>
        <taxon>Thermodesulfobacteriota</taxon>
        <taxon>Desulfovibrionia</taxon>
        <taxon>Desulfovibrionales</taxon>
        <taxon>Desulfovibrionaceae</taxon>
        <taxon>Desulfovibrio</taxon>
    </lineage>
</organism>
<evidence type="ECO:0000313" key="12">
    <source>
        <dbReference type="Proteomes" id="UP000003676"/>
    </source>
</evidence>